<name>A0A5B8MP54_9CHLO</name>
<sequence>MSEEALSRAVVPPPGKCIDPKHAKPCWVCKPLSSADKDSVVRLVDRQGRSGCVVVELLREQVGGTIEWNSDMIRDRVREKHPGGSLGAGVGTKDLSLLGKGDLLLLCREWGFRSDLWSYPSPPSPSSLRQSSSPSSQRAAAPLASPPQPSTSALRRSEPRCIDPSHSQPCQVCLPAPSEDEEHRFQLVGDPGRKNGEKKLRKFIQMTPEWNSTELRKKLGDKFKPRPDLGTFSKVVANKEAANLRKPHLVRLCREWGFKSNIWQPKKAKQPKRGAGAAPSSAPRDAQPQAFKGVQMFAEVNDLLTNVGRELLRSAQAQSPGLASGDPMAMLSASPLAGSATKVSLKATELQAMFKESVSTAKRAREMFALFCRLVETHLATNGVRDIDVITLISKAQEIALTKMKLDASKAHLLQLMSQLEADQAAKMAMTEMPELFSAASILSEAERSIHELTKAVTKVLPTQAAGVLHGVLLEVLVLFTSCQSLAALARFCSYGMYLDSLIFIYSIFSDFDEQVMNNLHHAIGKILNHMVSTSSVSPVLQNTIQSLLVTNSLYNPASYHQGEPSSAREPGRGEGSPGDATPFQGIVKREFG</sequence>
<dbReference type="EMBL" id="CP031040">
    <property type="protein sequence ID" value="QDZ22458.1"/>
    <property type="molecule type" value="Genomic_DNA"/>
</dbReference>
<feature type="region of interest" description="Disordered" evidence="1">
    <location>
        <begin position="121"/>
        <end position="169"/>
    </location>
</feature>
<reference evidence="2 3" key="1">
    <citation type="submission" date="2018-07" db="EMBL/GenBank/DDBJ databases">
        <title>The complete nuclear genome of the prasinophyte Chloropicon primus (CCMP1205).</title>
        <authorList>
            <person name="Pombert J.-F."/>
            <person name="Otis C."/>
            <person name="Turmel M."/>
            <person name="Lemieux C."/>
        </authorList>
    </citation>
    <scope>NUCLEOTIDE SEQUENCE [LARGE SCALE GENOMIC DNA]</scope>
    <source>
        <strain evidence="2 3">CCMP1205</strain>
    </source>
</reference>
<protein>
    <submittedName>
        <fullName evidence="2">Uncharacterized protein</fullName>
    </submittedName>
</protein>
<evidence type="ECO:0000313" key="3">
    <source>
        <dbReference type="Proteomes" id="UP000316726"/>
    </source>
</evidence>
<dbReference type="AlphaFoldDB" id="A0A5B8MP54"/>
<feature type="region of interest" description="Disordered" evidence="1">
    <location>
        <begin position="560"/>
        <end position="593"/>
    </location>
</feature>
<evidence type="ECO:0000313" key="2">
    <source>
        <dbReference type="EMBL" id="QDZ22458.1"/>
    </source>
</evidence>
<proteinExistence type="predicted"/>
<feature type="region of interest" description="Disordered" evidence="1">
    <location>
        <begin position="263"/>
        <end position="287"/>
    </location>
</feature>
<accession>A0A5B8MP54</accession>
<organism evidence="2 3">
    <name type="scientific">Chloropicon primus</name>
    <dbReference type="NCBI Taxonomy" id="1764295"/>
    <lineage>
        <taxon>Eukaryota</taxon>
        <taxon>Viridiplantae</taxon>
        <taxon>Chlorophyta</taxon>
        <taxon>Chloropicophyceae</taxon>
        <taxon>Chloropicales</taxon>
        <taxon>Chloropicaceae</taxon>
        <taxon>Chloropicon</taxon>
    </lineage>
</organism>
<keyword evidence="3" id="KW-1185">Reference proteome</keyword>
<evidence type="ECO:0000256" key="1">
    <source>
        <dbReference type="SAM" id="MobiDB-lite"/>
    </source>
</evidence>
<feature type="compositionally biased region" description="Low complexity" evidence="1">
    <location>
        <begin position="126"/>
        <end position="143"/>
    </location>
</feature>
<dbReference type="Proteomes" id="UP000316726">
    <property type="component" value="Chromosome 7"/>
</dbReference>
<gene>
    <name evidence="2" type="ORF">A3770_07p49760</name>
</gene>